<keyword evidence="4" id="KW-1185">Reference proteome</keyword>
<dbReference type="Pfam" id="PF00072">
    <property type="entry name" value="Response_reg"/>
    <property type="match status" value="1"/>
</dbReference>
<dbReference type="EMBL" id="SACL01000005">
    <property type="protein sequence ID" value="RVT95804.1"/>
    <property type="molecule type" value="Genomic_DNA"/>
</dbReference>
<dbReference type="SUPFAM" id="SSF52172">
    <property type="entry name" value="CheY-like"/>
    <property type="match status" value="1"/>
</dbReference>
<dbReference type="Gene3D" id="3.40.50.2300">
    <property type="match status" value="1"/>
</dbReference>
<feature type="domain" description="Response regulatory" evidence="2">
    <location>
        <begin position="66"/>
        <end position="176"/>
    </location>
</feature>
<accession>A0A437MDS0</accession>
<evidence type="ECO:0000259" key="2">
    <source>
        <dbReference type="PROSITE" id="PS50110"/>
    </source>
</evidence>
<evidence type="ECO:0000256" key="1">
    <source>
        <dbReference type="PROSITE-ProRule" id="PRU00169"/>
    </source>
</evidence>
<reference evidence="3 4" key="1">
    <citation type="submission" date="2019-01" db="EMBL/GenBank/DDBJ databases">
        <authorList>
            <person name="Chen W.-M."/>
        </authorList>
    </citation>
    <scope>NUCLEOTIDE SEQUENCE [LARGE SCALE GENOMIC DNA]</scope>
    <source>
        <strain evidence="3 4">CCP-6</strain>
    </source>
</reference>
<dbReference type="RefSeq" id="WP_127788665.1">
    <property type="nucleotide sequence ID" value="NZ_SACL01000005.1"/>
</dbReference>
<evidence type="ECO:0000313" key="3">
    <source>
        <dbReference type="EMBL" id="RVT95804.1"/>
    </source>
</evidence>
<keyword evidence="1" id="KW-0597">Phosphoprotein</keyword>
<name>A0A437MDS0_9PROT</name>
<dbReference type="PROSITE" id="PS50110">
    <property type="entry name" value="RESPONSE_REGULATORY"/>
    <property type="match status" value="1"/>
</dbReference>
<dbReference type="GO" id="GO:0000160">
    <property type="term" value="P:phosphorelay signal transduction system"/>
    <property type="evidence" value="ECO:0007669"/>
    <property type="project" value="InterPro"/>
</dbReference>
<proteinExistence type="predicted"/>
<dbReference type="OrthoDB" id="582170at2"/>
<dbReference type="SMART" id="SM00448">
    <property type="entry name" value="REC"/>
    <property type="match status" value="1"/>
</dbReference>
<dbReference type="InterPro" id="IPR001789">
    <property type="entry name" value="Sig_transdc_resp-reg_receiver"/>
</dbReference>
<dbReference type="Proteomes" id="UP000282957">
    <property type="component" value="Unassembled WGS sequence"/>
</dbReference>
<organism evidence="3 4">
    <name type="scientific">Rhodovarius crocodyli</name>
    <dbReference type="NCBI Taxonomy" id="1979269"/>
    <lineage>
        <taxon>Bacteria</taxon>
        <taxon>Pseudomonadati</taxon>
        <taxon>Pseudomonadota</taxon>
        <taxon>Alphaproteobacteria</taxon>
        <taxon>Acetobacterales</taxon>
        <taxon>Roseomonadaceae</taxon>
        <taxon>Rhodovarius</taxon>
    </lineage>
</organism>
<protein>
    <submittedName>
        <fullName evidence="3">Response regulator transcription factor</fullName>
    </submittedName>
</protein>
<dbReference type="InterPro" id="IPR011006">
    <property type="entry name" value="CheY-like_superfamily"/>
</dbReference>
<dbReference type="AlphaFoldDB" id="A0A437MDS0"/>
<feature type="modified residue" description="4-aspartylphosphate" evidence="1">
    <location>
        <position position="116"/>
    </location>
</feature>
<sequence>MDMELNRDAVFGSRSLLAPQLAPQPSGVLRREAINPFLPRVLRTPPLFPEADEQETSAGGMLSGASILVIEDDYFLALSTKEALRRAGAAVVGPHHNEDSARRAMRNQRVSAAVMDIMLGDGPCYALATELAACGVPVLFVTGYERHQLPGTLALAAVMTKPVEPGDIVSRLSTMLAGMHEAHDIEGAN</sequence>
<gene>
    <name evidence="3" type="ORF">EOD42_16585</name>
</gene>
<evidence type="ECO:0000313" key="4">
    <source>
        <dbReference type="Proteomes" id="UP000282957"/>
    </source>
</evidence>
<comment type="caution">
    <text evidence="3">The sequence shown here is derived from an EMBL/GenBank/DDBJ whole genome shotgun (WGS) entry which is preliminary data.</text>
</comment>